<name>A0ABV7L5U2_9PROT</name>
<dbReference type="SUPFAM" id="SSF54292">
    <property type="entry name" value="2Fe-2S ferredoxin-like"/>
    <property type="match status" value="1"/>
</dbReference>
<dbReference type="CDD" id="cd00207">
    <property type="entry name" value="fer2"/>
    <property type="match status" value="1"/>
</dbReference>
<dbReference type="CDD" id="cd07302">
    <property type="entry name" value="CHD"/>
    <property type="match status" value="1"/>
</dbReference>
<keyword evidence="8" id="KW-1185">Reference proteome</keyword>
<dbReference type="SMART" id="SM00044">
    <property type="entry name" value="CYCc"/>
    <property type="match status" value="1"/>
</dbReference>
<evidence type="ECO:0000256" key="4">
    <source>
        <dbReference type="SAM" id="Phobius"/>
    </source>
</evidence>
<dbReference type="Proteomes" id="UP001595528">
    <property type="component" value="Unassembled WGS sequence"/>
</dbReference>
<dbReference type="InterPro" id="IPR036010">
    <property type="entry name" value="2Fe-2S_ferredoxin-like_sf"/>
</dbReference>
<feature type="domain" description="Guanylate cyclase" evidence="5">
    <location>
        <begin position="384"/>
        <end position="519"/>
    </location>
</feature>
<reference evidence="8" key="1">
    <citation type="journal article" date="2019" name="Int. J. Syst. Evol. Microbiol.">
        <title>The Global Catalogue of Microorganisms (GCM) 10K type strain sequencing project: providing services to taxonomists for standard genome sequencing and annotation.</title>
        <authorList>
            <consortium name="The Broad Institute Genomics Platform"/>
            <consortium name="The Broad Institute Genome Sequencing Center for Infectious Disease"/>
            <person name="Wu L."/>
            <person name="Ma J."/>
        </authorList>
    </citation>
    <scope>NUCLEOTIDE SEQUENCE [LARGE SCALE GENOMIC DNA]</scope>
    <source>
        <strain evidence="8">KCTC 42964</strain>
    </source>
</reference>
<feature type="transmembrane region" description="Helical" evidence="4">
    <location>
        <begin position="70"/>
        <end position="88"/>
    </location>
</feature>
<feature type="transmembrane region" description="Helical" evidence="4">
    <location>
        <begin position="242"/>
        <end position="261"/>
    </location>
</feature>
<dbReference type="InterPro" id="IPR034804">
    <property type="entry name" value="SQR/QFR_C/D"/>
</dbReference>
<dbReference type="RefSeq" id="WP_379904672.1">
    <property type="nucleotide sequence ID" value="NZ_JBHRTR010000035.1"/>
</dbReference>
<evidence type="ECO:0000259" key="6">
    <source>
        <dbReference type="PROSITE" id="PS51085"/>
    </source>
</evidence>
<evidence type="ECO:0000256" key="3">
    <source>
        <dbReference type="ARBA" id="ARBA00023136"/>
    </source>
</evidence>
<dbReference type="InterPro" id="IPR001054">
    <property type="entry name" value="A/G_cyclase"/>
</dbReference>
<dbReference type="EMBL" id="JBHRTR010000035">
    <property type="protein sequence ID" value="MFC3229958.1"/>
    <property type="molecule type" value="Genomic_DNA"/>
</dbReference>
<dbReference type="Gene3D" id="3.30.70.1230">
    <property type="entry name" value="Nucleotide cyclase"/>
    <property type="match status" value="1"/>
</dbReference>
<keyword evidence="2" id="KW-1003">Cell membrane</keyword>
<organism evidence="7 8">
    <name type="scientific">Marinibaculum pumilum</name>
    <dbReference type="NCBI Taxonomy" id="1766165"/>
    <lineage>
        <taxon>Bacteria</taxon>
        <taxon>Pseudomonadati</taxon>
        <taxon>Pseudomonadota</taxon>
        <taxon>Alphaproteobacteria</taxon>
        <taxon>Rhodospirillales</taxon>
        <taxon>Rhodospirillaceae</taxon>
        <taxon>Marinibaculum</taxon>
    </lineage>
</organism>
<keyword evidence="4" id="KW-1133">Transmembrane helix</keyword>
<dbReference type="Pfam" id="PF00111">
    <property type="entry name" value="Fer2"/>
    <property type="match status" value="1"/>
</dbReference>
<feature type="transmembrane region" description="Helical" evidence="4">
    <location>
        <begin position="150"/>
        <end position="169"/>
    </location>
</feature>
<dbReference type="PROSITE" id="PS51085">
    <property type="entry name" value="2FE2S_FER_2"/>
    <property type="match status" value="1"/>
</dbReference>
<dbReference type="SUPFAM" id="SSF55073">
    <property type="entry name" value="Nucleotide cyclase"/>
    <property type="match status" value="1"/>
</dbReference>
<evidence type="ECO:0000256" key="2">
    <source>
        <dbReference type="ARBA" id="ARBA00022475"/>
    </source>
</evidence>
<dbReference type="InterPro" id="IPR012675">
    <property type="entry name" value="Beta-grasp_dom_sf"/>
</dbReference>
<comment type="caution">
    <text evidence="7">The sequence shown here is derived from an EMBL/GenBank/DDBJ whole genome shotgun (WGS) entry which is preliminary data.</text>
</comment>
<feature type="transmembrane region" description="Helical" evidence="4">
    <location>
        <begin position="100"/>
        <end position="119"/>
    </location>
</feature>
<dbReference type="PANTHER" id="PTHR43081">
    <property type="entry name" value="ADENYLATE CYCLASE, TERMINAL-DIFFERENTIATION SPECIFIC-RELATED"/>
    <property type="match status" value="1"/>
</dbReference>
<evidence type="ECO:0000259" key="5">
    <source>
        <dbReference type="PROSITE" id="PS50125"/>
    </source>
</evidence>
<evidence type="ECO:0000313" key="8">
    <source>
        <dbReference type="Proteomes" id="UP001595528"/>
    </source>
</evidence>
<dbReference type="InterPro" id="IPR050697">
    <property type="entry name" value="Adenylyl/Guanylyl_Cyclase_3/4"/>
</dbReference>
<sequence length="578" mass="62553">MSAVARSGGWSLPRPGRRAAQLRLASGLVLFAFVATHYLNHAAGLVSLAWMEAGASAFTAVWRSLPGTVLLYGGLVVHAALALWSTFARRTWRGMGRGEAVQILLGLVIVPLAVAHVSATRGIDEFWDFNDRYAYVLHSLYVTESWDGPLQIVLLLVVWLHSCLGIHYWLRLKPWYPRAQLTLYTLAILLPLAALLGFVHAGQEVGRLLGDPAWRDAYRDSLNYAGPQVNAWVYAMNDRVRIGTAVLLAALLAGRYAWILLDRRRMRVTIRYPDSRTAQILPGSATVLEASREAGIPHASVCGGRGRCSTCRVKILEGVAGLADPSADEVRVLRRVNAPPGVRLACQIRPRADLQVVPLLPAGAQPAEARRRDRFATGQEIEICVLFADLRAFTRFSEKKLPYDVVFVANQYFRLMGAAVERAGGRVDKFIGDGVMALFGLAEAEAGGDAGCAAALRAAGYMAQALQELNDSMGHDLDEPFRLGIGIHTGHAIVGEMGYGSAVSITAIGDTVNTASRLEAATKEFGAQLVVSREVVDRAGNPPDAFTAAEIQVRGRDQPLGIYWLADATVLAEETVVG</sequence>
<dbReference type="SUPFAM" id="SSF81343">
    <property type="entry name" value="Fumarate reductase respiratory complex transmembrane subunits"/>
    <property type="match status" value="1"/>
</dbReference>
<gene>
    <name evidence="7" type="ORF">ACFOGJ_22090</name>
</gene>
<protein>
    <submittedName>
        <fullName evidence="7">Adenylate/guanylate cyclase domain-containing protein</fullName>
    </submittedName>
</protein>
<dbReference type="Gene3D" id="3.10.20.30">
    <property type="match status" value="1"/>
</dbReference>
<comment type="subcellular location">
    <subcellularLocation>
        <location evidence="1">Cell membrane</location>
        <topology evidence="1">Multi-pass membrane protein</topology>
    </subcellularLocation>
</comment>
<evidence type="ECO:0000256" key="1">
    <source>
        <dbReference type="ARBA" id="ARBA00004651"/>
    </source>
</evidence>
<feature type="transmembrane region" description="Helical" evidence="4">
    <location>
        <begin position="24"/>
        <end position="50"/>
    </location>
</feature>
<keyword evidence="4" id="KW-0812">Transmembrane</keyword>
<dbReference type="Pfam" id="PF00211">
    <property type="entry name" value="Guanylate_cyc"/>
    <property type="match status" value="1"/>
</dbReference>
<evidence type="ECO:0000313" key="7">
    <source>
        <dbReference type="EMBL" id="MFC3229958.1"/>
    </source>
</evidence>
<dbReference type="PROSITE" id="PS50125">
    <property type="entry name" value="GUANYLATE_CYCLASE_2"/>
    <property type="match status" value="1"/>
</dbReference>
<dbReference type="InterPro" id="IPR029787">
    <property type="entry name" value="Nucleotide_cyclase"/>
</dbReference>
<dbReference type="InterPro" id="IPR001041">
    <property type="entry name" value="2Fe-2S_ferredoxin-type"/>
</dbReference>
<dbReference type="PANTHER" id="PTHR43081:SF17">
    <property type="entry name" value="BLL5647 PROTEIN"/>
    <property type="match status" value="1"/>
</dbReference>
<accession>A0ABV7L5U2</accession>
<keyword evidence="3 4" id="KW-0472">Membrane</keyword>
<feature type="domain" description="2Fe-2S ferredoxin-type" evidence="6">
    <location>
        <begin position="266"/>
        <end position="362"/>
    </location>
</feature>
<feature type="transmembrane region" description="Helical" evidence="4">
    <location>
        <begin position="181"/>
        <end position="201"/>
    </location>
</feature>
<proteinExistence type="predicted"/>